<protein>
    <submittedName>
        <fullName evidence="3">PHB depolymerase family esterase</fullName>
    </submittedName>
</protein>
<keyword evidence="2" id="KW-0378">Hydrolase</keyword>
<dbReference type="PANTHER" id="PTHR43037">
    <property type="entry name" value="UNNAMED PRODUCT-RELATED"/>
    <property type="match status" value="1"/>
</dbReference>
<dbReference type="InterPro" id="IPR050955">
    <property type="entry name" value="Plant_Biomass_Hydrol_Est"/>
</dbReference>
<dbReference type="SUPFAM" id="SSF53474">
    <property type="entry name" value="alpha/beta-Hydrolases"/>
    <property type="match status" value="2"/>
</dbReference>
<keyword evidence="4" id="KW-1185">Reference proteome</keyword>
<dbReference type="GO" id="GO:0005576">
    <property type="term" value="C:extracellular region"/>
    <property type="evidence" value="ECO:0007669"/>
    <property type="project" value="InterPro"/>
</dbReference>
<dbReference type="Proteomes" id="UP000325684">
    <property type="component" value="Unassembled WGS sequence"/>
</dbReference>
<dbReference type="Gene3D" id="3.40.50.1820">
    <property type="entry name" value="alpha/beta hydrolase"/>
    <property type="match status" value="1"/>
</dbReference>
<dbReference type="InterPro" id="IPR010126">
    <property type="entry name" value="Esterase_phb"/>
</dbReference>
<dbReference type="OrthoDB" id="9767239at2"/>
<dbReference type="EMBL" id="VCMV01000013">
    <property type="protein sequence ID" value="KAB0267634.1"/>
    <property type="molecule type" value="Genomic_DNA"/>
</dbReference>
<keyword evidence="1" id="KW-0732">Signal</keyword>
<organism evidence="3 4">
    <name type="scientific">Microvirga brassicacearum</name>
    <dbReference type="NCBI Taxonomy" id="2580413"/>
    <lineage>
        <taxon>Bacteria</taxon>
        <taxon>Pseudomonadati</taxon>
        <taxon>Pseudomonadota</taxon>
        <taxon>Alphaproteobacteria</taxon>
        <taxon>Hyphomicrobiales</taxon>
        <taxon>Methylobacteriaceae</taxon>
        <taxon>Microvirga</taxon>
    </lineage>
</organism>
<evidence type="ECO:0000313" key="4">
    <source>
        <dbReference type="Proteomes" id="UP000325684"/>
    </source>
</evidence>
<name>A0A5N3PD54_9HYPH</name>
<comment type="caution">
    <text evidence="3">The sequence shown here is derived from an EMBL/GenBank/DDBJ whole genome shotgun (WGS) entry which is preliminary data.</text>
</comment>
<evidence type="ECO:0000256" key="1">
    <source>
        <dbReference type="ARBA" id="ARBA00022729"/>
    </source>
</evidence>
<evidence type="ECO:0000313" key="3">
    <source>
        <dbReference type="EMBL" id="KAB0267634.1"/>
    </source>
</evidence>
<reference evidence="3 4" key="1">
    <citation type="journal article" date="2019" name="Microorganisms">
        <title>Genome Insights into the Novel Species Microvirga brassicacearum, a Rapeseed Endophyte with Biotechnological Potential.</title>
        <authorList>
            <person name="Jimenez-Gomez A."/>
            <person name="Saati-Santamaria Z."/>
            <person name="Igual J.M."/>
            <person name="Rivas R."/>
            <person name="Mateos P.F."/>
            <person name="Garcia-Fraile P."/>
        </authorList>
    </citation>
    <scope>NUCLEOTIDE SEQUENCE [LARGE SCALE GENOMIC DNA]</scope>
    <source>
        <strain evidence="3 4">CDVBN77</strain>
    </source>
</reference>
<gene>
    <name evidence="3" type="ORF">FEZ63_10140</name>
</gene>
<dbReference type="AlphaFoldDB" id="A0A5N3PD54"/>
<dbReference type="NCBIfam" id="TIGR01840">
    <property type="entry name" value="esterase_phb"/>
    <property type="match status" value="1"/>
</dbReference>
<proteinExistence type="predicted"/>
<sequence>MARLGNTVARLLRQQSDWGKRFSNGLEQAVPPSVRGTGLLEEVQDSGTNPGNLRMFRYIPRIVQPKPPLVVALHGCTQQAAAYADGAGWVELADRYGFCLLMPEQRRANNPNLCFNWFVPGDTTRGSGEVQSIRQMIARTVADWGIDQARVFITGLSAGGAMTSAMLATYPEVFAGGAIIAGLPYQSATNVPSAFQVMADARIMPAAGWANLVRSASPHEGPWPKVSIWQGAADQTVDPQNSGEIAKQWTQLHGTGQKPDAVEKNGIYTRRVWNDAAGEPAVEEYVVAGLGHGTPLATGNGQEHFGTAAPFLLEAGLSSSHRIVKFWDIAQGEPTRVYEPAAPAIRSTSDQPLRIPQVGAQKENGRSVERTRRASAPPARYDIAAIINRALKSAGLIK</sequence>
<accession>A0A5N3PD54</accession>
<dbReference type="Pfam" id="PF10503">
    <property type="entry name" value="Esterase_PHB"/>
    <property type="match status" value="1"/>
</dbReference>
<dbReference type="PANTHER" id="PTHR43037:SF1">
    <property type="entry name" value="BLL1128 PROTEIN"/>
    <property type="match status" value="1"/>
</dbReference>
<dbReference type="InterPro" id="IPR029058">
    <property type="entry name" value="AB_hydrolase_fold"/>
</dbReference>
<dbReference type="GO" id="GO:0016787">
    <property type="term" value="F:hydrolase activity"/>
    <property type="evidence" value="ECO:0007669"/>
    <property type="project" value="UniProtKB-KW"/>
</dbReference>
<evidence type="ECO:0000256" key="2">
    <source>
        <dbReference type="ARBA" id="ARBA00022801"/>
    </source>
</evidence>